<dbReference type="GO" id="GO:0060271">
    <property type="term" value="P:cilium assembly"/>
    <property type="evidence" value="ECO:0007669"/>
    <property type="project" value="TreeGrafter"/>
</dbReference>
<reference evidence="2" key="1">
    <citation type="submission" date="2019-09" db="EMBL/GenBank/DDBJ databases">
        <title>Bird 10,000 Genomes (B10K) Project - Family phase.</title>
        <authorList>
            <person name="Zhang G."/>
        </authorList>
    </citation>
    <scope>NUCLEOTIDE SEQUENCE</scope>
    <source>
        <strain evidence="2">B10K-DU-008-47</strain>
        <tissue evidence="2">Mixed tissue sample</tissue>
    </source>
</reference>
<feature type="non-terminal residue" evidence="2">
    <location>
        <position position="1"/>
    </location>
</feature>
<keyword evidence="1" id="KW-0472">Membrane</keyword>
<dbReference type="PANTHER" id="PTHR14492">
    <property type="entry name" value="JBTS17"/>
    <property type="match status" value="1"/>
</dbReference>
<evidence type="ECO:0000313" key="2">
    <source>
        <dbReference type="EMBL" id="NWH80406.1"/>
    </source>
</evidence>
<name>A0A850XD26_PIACA</name>
<proteinExistence type="predicted"/>
<organism evidence="2 3">
    <name type="scientific">Piaya cayana</name>
    <name type="common">Common squirrel cuckoo</name>
    <dbReference type="NCBI Taxonomy" id="33601"/>
    <lineage>
        <taxon>Eukaryota</taxon>
        <taxon>Metazoa</taxon>
        <taxon>Chordata</taxon>
        <taxon>Craniata</taxon>
        <taxon>Vertebrata</taxon>
        <taxon>Euteleostomi</taxon>
        <taxon>Archelosauria</taxon>
        <taxon>Archosauria</taxon>
        <taxon>Dinosauria</taxon>
        <taxon>Saurischia</taxon>
        <taxon>Theropoda</taxon>
        <taxon>Coelurosauria</taxon>
        <taxon>Aves</taxon>
        <taxon>Neognathae</taxon>
        <taxon>Neoaves</taxon>
        <taxon>Otidimorphae</taxon>
        <taxon>Cuculiformes</taxon>
        <taxon>Coccyzidae</taxon>
        <taxon>Piaya</taxon>
    </lineage>
</organism>
<gene>
    <name evidence="2" type="primary">Cplane1_3</name>
    <name evidence="2" type="ORF">PIACAY_R13264</name>
</gene>
<dbReference type="OrthoDB" id="5974632at2759"/>
<dbReference type="InterPro" id="IPR028236">
    <property type="entry name" value="CPLANE1"/>
</dbReference>
<sequence>NLTLSLSDHQPPQTVVSAVSGVASNTSVCAKKQKVSEVPTEEKPNTSETVTQMLQDEMFKLLFTVLVLCVYIQQISFMSLMQVAQSTFASLQNVQQILQQHQPVHLEGIKPVHSAEGNASLKLQLPT</sequence>
<feature type="transmembrane region" description="Helical" evidence="1">
    <location>
        <begin position="61"/>
        <end position="81"/>
    </location>
</feature>
<dbReference type="EMBL" id="WAAB01021432">
    <property type="protein sequence ID" value="NWH80406.1"/>
    <property type="molecule type" value="Genomic_DNA"/>
</dbReference>
<dbReference type="PANTHER" id="PTHR14492:SF4">
    <property type="entry name" value="CILIOGENESIS AND PLANAR POLARITY EFFECTOR 1"/>
    <property type="match status" value="1"/>
</dbReference>
<comment type="caution">
    <text evidence="2">The sequence shown here is derived from an EMBL/GenBank/DDBJ whole genome shotgun (WGS) entry which is preliminary data.</text>
</comment>
<protein>
    <submittedName>
        <fullName evidence="2">CPLN1 protein</fullName>
    </submittedName>
</protein>
<keyword evidence="3" id="KW-1185">Reference proteome</keyword>
<evidence type="ECO:0000313" key="3">
    <source>
        <dbReference type="Proteomes" id="UP000653271"/>
    </source>
</evidence>
<evidence type="ECO:0000256" key="1">
    <source>
        <dbReference type="SAM" id="Phobius"/>
    </source>
</evidence>
<keyword evidence="1" id="KW-0812">Transmembrane</keyword>
<dbReference type="AlphaFoldDB" id="A0A850XD26"/>
<keyword evidence="1" id="KW-1133">Transmembrane helix</keyword>
<dbReference type="Proteomes" id="UP000653271">
    <property type="component" value="Unassembled WGS sequence"/>
</dbReference>
<dbReference type="GO" id="GO:0035869">
    <property type="term" value="C:ciliary transition zone"/>
    <property type="evidence" value="ECO:0007669"/>
    <property type="project" value="TreeGrafter"/>
</dbReference>
<accession>A0A850XD26</accession>
<feature type="non-terminal residue" evidence="2">
    <location>
        <position position="127"/>
    </location>
</feature>